<evidence type="ECO:0000256" key="2">
    <source>
        <dbReference type="ARBA" id="ARBA00009773"/>
    </source>
</evidence>
<evidence type="ECO:0000256" key="7">
    <source>
        <dbReference type="ARBA" id="ARBA00023136"/>
    </source>
</evidence>
<evidence type="ECO:0000256" key="6">
    <source>
        <dbReference type="ARBA" id="ARBA00022989"/>
    </source>
</evidence>
<dbReference type="PANTHER" id="PTHR21716">
    <property type="entry name" value="TRANSMEMBRANE PROTEIN"/>
    <property type="match status" value="1"/>
</dbReference>
<feature type="transmembrane region" description="Helical" evidence="8">
    <location>
        <begin position="283"/>
        <end position="316"/>
    </location>
</feature>
<evidence type="ECO:0000313" key="9">
    <source>
        <dbReference type="EMBL" id="BDZ57263.1"/>
    </source>
</evidence>
<dbReference type="InterPro" id="IPR002549">
    <property type="entry name" value="AI-2E-like"/>
</dbReference>
<protein>
    <submittedName>
        <fullName evidence="9">AI-2E family transporter</fullName>
    </submittedName>
</protein>
<feature type="transmembrane region" description="Helical" evidence="8">
    <location>
        <begin position="135"/>
        <end position="155"/>
    </location>
</feature>
<keyword evidence="4" id="KW-1003">Cell membrane</keyword>
<dbReference type="Proteomes" id="UP001321421">
    <property type="component" value="Chromosome"/>
</dbReference>
<evidence type="ECO:0000256" key="1">
    <source>
        <dbReference type="ARBA" id="ARBA00004651"/>
    </source>
</evidence>
<feature type="transmembrane region" description="Helical" evidence="8">
    <location>
        <begin position="214"/>
        <end position="233"/>
    </location>
</feature>
<dbReference type="PANTHER" id="PTHR21716:SF53">
    <property type="entry name" value="PERMEASE PERM-RELATED"/>
    <property type="match status" value="1"/>
</dbReference>
<proteinExistence type="inferred from homology"/>
<dbReference type="Pfam" id="PF01594">
    <property type="entry name" value="AI-2E_transport"/>
    <property type="match status" value="1"/>
</dbReference>
<keyword evidence="7 8" id="KW-0472">Membrane</keyword>
<gene>
    <name evidence="9" type="ORF">GCM10025872_09200</name>
</gene>
<keyword evidence="10" id="KW-1185">Reference proteome</keyword>
<accession>A0ABM8H8P0</accession>
<name>A0ABM8H8P0_9MICO</name>
<evidence type="ECO:0000256" key="8">
    <source>
        <dbReference type="SAM" id="Phobius"/>
    </source>
</evidence>
<keyword evidence="6 8" id="KW-1133">Transmembrane helix</keyword>
<feature type="transmembrane region" description="Helical" evidence="8">
    <location>
        <begin position="47"/>
        <end position="68"/>
    </location>
</feature>
<dbReference type="EMBL" id="AP027735">
    <property type="protein sequence ID" value="BDZ57263.1"/>
    <property type="molecule type" value="Genomic_DNA"/>
</dbReference>
<keyword evidence="5 8" id="KW-0812">Transmembrane</keyword>
<comment type="similarity">
    <text evidence="2">Belongs to the autoinducer-2 exporter (AI-2E) (TC 2.A.86) family.</text>
</comment>
<feature type="transmembrane region" description="Helical" evidence="8">
    <location>
        <begin position="240"/>
        <end position="263"/>
    </location>
</feature>
<evidence type="ECO:0000256" key="3">
    <source>
        <dbReference type="ARBA" id="ARBA00022448"/>
    </source>
</evidence>
<organism evidence="9 10">
    <name type="scientific">Barrientosiimonas endolithica</name>
    <dbReference type="NCBI Taxonomy" id="1535208"/>
    <lineage>
        <taxon>Bacteria</taxon>
        <taxon>Bacillati</taxon>
        <taxon>Actinomycetota</taxon>
        <taxon>Actinomycetes</taxon>
        <taxon>Micrococcales</taxon>
        <taxon>Dermacoccaceae</taxon>
        <taxon>Barrientosiimonas</taxon>
    </lineage>
</organism>
<keyword evidence="3" id="KW-0813">Transport</keyword>
<comment type="subcellular location">
    <subcellularLocation>
        <location evidence="1">Cell membrane</location>
        <topology evidence="1">Multi-pass membrane protein</topology>
    </subcellularLocation>
</comment>
<evidence type="ECO:0000256" key="4">
    <source>
        <dbReference type="ARBA" id="ARBA00022475"/>
    </source>
</evidence>
<reference evidence="10" key="1">
    <citation type="journal article" date="2019" name="Int. J. Syst. Evol. Microbiol.">
        <title>The Global Catalogue of Microorganisms (GCM) 10K type strain sequencing project: providing services to taxonomists for standard genome sequencing and annotation.</title>
        <authorList>
            <consortium name="The Broad Institute Genomics Platform"/>
            <consortium name="The Broad Institute Genome Sequencing Center for Infectious Disease"/>
            <person name="Wu L."/>
            <person name="Ma J."/>
        </authorList>
    </citation>
    <scope>NUCLEOTIDE SEQUENCE [LARGE SCALE GENOMIC DNA]</scope>
    <source>
        <strain evidence="10">NBRC 110608</strain>
    </source>
</reference>
<sequence length="329" mass="35188">MALAYGLVKMLTELQTTLTVLLVAFFLTLALNPIVEALERRGARRSLAVTLVCLGLVGVFAILAWVVVPPLIKETTQLVENAPSYAESFTEQEWVQQLDHDYQIGQKINEQVTEKTTDGAFVSQVFGGVLGAGKAVASGLFQAFTVLILTLYFLASFPTVKRAVYAMVPASRRPRFVSLAEEIMRRTGSYAIGQVIVASINAVCSWVMMTLLGVPYAAVLAVVVGFLGLIPMVGATIGAVIVAIVAFFVSPQTALVVGIYYLIYQQFENYVIVPRVMQRTVSVPGAVTVVAALAGGTLLGVLGALLAIPIAAGLLLLYEEVLVPRQAHA</sequence>
<evidence type="ECO:0000313" key="10">
    <source>
        <dbReference type="Proteomes" id="UP001321421"/>
    </source>
</evidence>
<evidence type="ECO:0000256" key="5">
    <source>
        <dbReference type="ARBA" id="ARBA00022692"/>
    </source>
</evidence>
<feature type="transmembrane region" description="Helical" evidence="8">
    <location>
        <begin position="16"/>
        <end position="35"/>
    </location>
</feature>